<feature type="compositionally biased region" description="Basic and acidic residues" evidence="1">
    <location>
        <begin position="9"/>
        <end position="21"/>
    </location>
</feature>
<dbReference type="InParanoid" id="B9RMC8"/>
<name>B9RMC8_RICCO</name>
<dbReference type="EMBL" id="EQ973789">
    <property type="protein sequence ID" value="EEF47451.1"/>
    <property type="molecule type" value="Genomic_DNA"/>
</dbReference>
<dbReference type="AlphaFoldDB" id="B9RMC8"/>
<feature type="region of interest" description="Disordered" evidence="1">
    <location>
        <begin position="1"/>
        <end position="27"/>
    </location>
</feature>
<protein>
    <submittedName>
        <fullName evidence="2">Uncharacterized protein</fullName>
    </submittedName>
</protein>
<gene>
    <name evidence="2" type="ORF">RCOM_1079690</name>
</gene>
<reference evidence="3" key="1">
    <citation type="journal article" date="2010" name="Nat. Biotechnol.">
        <title>Draft genome sequence of the oilseed species Ricinus communis.</title>
        <authorList>
            <person name="Chan A.P."/>
            <person name="Crabtree J."/>
            <person name="Zhao Q."/>
            <person name="Lorenzi H."/>
            <person name="Orvis J."/>
            <person name="Puiu D."/>
            <person name="Melake-Berhan A."/>
            <person name="Jones K.M."/>
            <person name="Redman J."/>
            <person name="Chen G."/>
            <person name="Cahoon E.B."/>
            <person name="Gedil M."/>
            <person name="Stanke M."/>
            <person name="Haas B.J."/>
            <person name="Wortman J.R."/>
            <person name="Fraser-Liggett C.M."/>
            <person name="Ravel J."/>
            <person name="Rabinowicz P.D."/>
        </authorList>
    </citation>
    <scope>NUCLEOTIDE SEQUENCE [LARGE SCALE GENOMIC DNA]</scope>
    <source>
        <strain evidence="3">cv. Hale</strain>
    </source>
</reference>
<accession>B9RMC8</accession>
<keyword evidence="3" id="KW-1185">Reference proteome</keyword>
<evidence type="ECO:0000313" key="3">
    <source>
        <dbReference type="Proteomes" id="UP000008311"/>
    </source>
</evidence>
<proteinExistence type="predicted"/>
<evidence type="ECO:0000313" key="2">
    <source>
        <dbReference type="EMBL" id="EEF47451.1"/>
    </source>
</evidence>
<sequence>MNPNSQQEDANKSKVKERMDHNGSTTSLKIAKLDTAMAARDLKQQTRSCGREKRREEIYASKCGWIWEGMEMGLYTYIQIRVWFCFVAVESVGGSLEGEVT</sequence>
<organism evidence="2 3">
    <name type="scientific">Ricinus communis</name>
    <name type="common">Castor bean</name>
    <dbReference type="NCBI Taxonomy" id="3988"/>
    <lineage>
        <taxon>Eukaryota</taxon>
        <taxon>Viridiplantae</taxon>
        <taxon>Streptophyta</taxon>
        <taxon>Embryophyta</taxon>
        <taxon>Tracheophyta</taxon>
        <taxon>Spermatophyta</taxon>
        <taxon>Magnoliopsida</taxon>
        <taxon>eudicotyledons</taxon>
        <taxon>Gunneridae</taxon>
        <taxon>Pentapetalae</taxon>
        <taxon>rosids</taxon>
        <taxon>fabids</taxon>
        <taxon>Malpighiales</taxon>
        <taxon>Euphorbiaceae</taxon>
        <taxon>Acalyphoideae</taxon>
        <taxon>Acalypheae</taxon>
        <taxon>Ricinus</taxon>
    </lineage>
</organism>
<dbReference type="Proteomes" id="UP000008311">
    <property type="component" value="Unassembled WGS sequence"/>
</dbReference>
<evidence type="ECO:0000256" key="1">
    <source>
        <dbReference type="SAM" id="MobiDB-lite"/>
    </source>
</evidence>